<feature type="region of interest" description="Disordered" evidence="1">
    <location>
        <begin position="1"/>
        <end position="76"/>
    </location>
</feature>
<proteinExistence type="predicted"/>
<evidence type="ECO:0000313" key="2">
    <source>
        <dbReference type="EMBL" id="MBA8989193.1"/>
    </source>
</evidence>
<sequence>MSMSTPFDPDQPGRSVPVDGSDEDELQVEEDRGADVGEDSADPSVSPVRHDDEDEAGGGPVFRRPQAGDRLHPDDL</sequence>
<accession>A0AAW3T4Q3</accession>
<dbReference type="Proteomes" id="UP000590225">
    <property type="component" value="Unassembled WGS sequence"/>
</dbReference>
<evidence type="ECO:0000313" key="3">
    <source>
        <dbReference type="Proteomes" id="UP000590225"/>
    </source>
</evidence>
<dbReference type="RefSeq" id="WP_182515008.1">
    <property type="nucleotide sequence ID" value="NZ_JACGXP010000001.1"/>
</dbReference>
<gene>
    <name evidence="2" type="ORF">FHW23_000425</name>
</gene>
<comment type="caution">
    <text evidence="2">The sequence shown here is derived from an EMBL/GenBank/DDBJ whole genome shotgun (WGS) entry which is preliminary data.</text>
</comment>
<reference evidence="2 3" key="1">
    <citation type="submission" date="2020-07" db="EMBL/GenBank/DDBJ databases">
        <title>Above-ground endophytic microbial communities from plants in different locations in the United States.</title>
        <authorList>
            <person name="Frank C."/>
        </authorList>
    </citation>
    <scope>NUCLEOTIDE SEQUENCE [LARGE SCALE GENOMIC DNA]</scope>
    <source>
        <strain evidence="2 3">WPL5_2</strain>
    </source>
</reference>
<dbReference type="EMBL" id="JACGXP010000001">
    <property type="protein sequence ID" value="MBA8989193.1"/>
    <property type="molecule type" value="Genomic_DNA"/>
</dbReference>
<name>A0AAW3T4Q3_9MICO</name>
<protein>
    <recommendedName>
        <fullName evidence="4">Multidrug transporter</fullName>
    </recommendedName>
</protein>
<feature type="compositionally biased region" description="Basic and acidic residues" evidence="1">
    <location>
        <begin position="66"/>
        <end position="76"/>
    </location>
</feature>
<dbReference type="AlphaFoldDB" id="A0AAW3T4Q3"/>
<evidence type="ECO:0000256" key="1">
    <source>
        <dbReference type="SAM" id="MobiDB-lite"/>
    </source>
</evidence>
<evidence type="ECO:0008006" key="4">
    <source>
        <dbReference type="Google" id="ProtNLM"/>
    </source>
</evidence>
<organism evidence="2 3">
    <name type="scientific">Curtobacterium pusillum</name>
    <dbReference type="NCBI Taxonomy" id="69373"/>
    <lineage>
        <taxon>Bacteria</taxon>
        <taxon>Bacillati</taxon>
        <taxon>Actinomycetota</taxon>
        <taxon>Actinomycetes</taxon>
        <taxon>Micrococcales</taxon>
        <taxon>Microbacteriaceae</taxon>
        <taxon>Curtobacterium</taxon>
    </lineage>
</organism>